<dbReference type="InterPro" id="IPR014030">
    <property type="entry name" value="Ketoacyl_synth_N"/>
</dbReference>
<dbReference type="InterPro" id="IPR020841">
    <property type="entry name" value="PKS_Beta-ketoAc_synthase_dom"/>
</dbReference>
<keyword evidence="3" id="KW-0012">Acyltransferase</keyword>
<dbReference type="InterPro" id="IPR014031">
    <property type="entry name" value="Ketoacyl_synth_C"/>
</dbReference>
<evidence type="ECO:0000313" key="7">
    <source>
        <dbReference type="Proteomes" id="UP000241118"/>
    </source>
</evidence>
<dbReference type="GO" id="GO:0004315">
    <property type="term" value="F:3-oxoacyl-[acyl-carrier-protein] synthase activity"/>
    <property type="evidence" value="ECO:0007669"/>
    <property type="project" value="TreeGrafter"/>
</dbReference>
<keyword evidence="7" id="KW-1185">Reference proteome</keyword>
<evidence type="ECO:0000313" key="6">
    <source>
        <dbReference type="EMBL" id="PSL52676.1"/>
    </source>
</evidence>
<dbReference type="Pfam" id="PF00109">
    <property type="entry name" value="ketoacyl-synt"/>
    <property type="match status" value="1"/>
</dbReference>
<name>A0A2P8I2K2_SACCR</name>
<evidence type="ECO:0000259" key="5">
    <source>
        <dbReference type="PROSITE" id="PS52004"/>
    </source>
</evidence>
<dbReference type="InterPro" id="IPR000794">
    <property type="entry name" value="Beta-ketoacyl_synthase"/>
</dbReference>
<organism evidence="6 7">
    <name type="scientific">Saccharothrix carnea</name>
    <dbReference type="NCBI Taxonomy" id="1280637"/>
    <lineage>
        <taxon>Bacteria</taxon>
        <taxon>Bacillati</taxon>
        <taxon>Actinomycetota</taxon>
        <taxon>Actinomycetes</taxon>
        <taxon>Pseudonocardiales</taxon>
        <taxon>Pseudonocardiaceae</taxon>
        <taxon>Saccharothrix</taxon>
    </lineage>
</organism>
<dbReference type="SMART" id="SM00825">
    <property type="entry name" value="PKS_KS"/>
    <property type="match status" value="1"/>
</dbReference>
<evidence type="ECO:0000256" key="4">
    <source>
        <dbReference type="RuleBase" id="RU003694"/>
    </source>
</evidence>
<evidence type="ECO:0000256" key="2">
    <source>
        <dbReference type="ARBA" id="ARBA00022679"/>
    </source>
</evidence>
<dbReference type="PANTHER" id="PTHR11712">
    <property type="entry name" value="POLYKETIDE SYNTHASE-RELATED"/>
    <property type="match status" value="1"/>
</dbReference>
<dbReference type="EMBL" id="PYAX01000012">
    <property type="protein sequence ID" value="PSL52676.1"/>
    <property type="molecule type" value="Genomic_DNA"/>
</dbReference>
<proteinExistence type="inferred from homology"/>
<dbReference type="AlphaFoldDB" id="A0A2P8I2K2"/>
<accession>A0A2P8I2K2</accession>
<evidence type="ECO:0000256" key="3">
    <source>
        <dbReference type="ARBA" id="ARBA00023315"/>
    </source>
</evidence>
<sequence length="409" mass="42317">MNRVVFTGIGVTAPNGLGVEDFWAATLAGRSGIGPVRRFDATRYPARLAGEVPGFEAGEHLPSRLLSQTDHMTRLALVAADWALADAGVNPAELPEYGMGVITASSSGGFEFGQRELQNLWSKGGSHVSAYQSFAWFYAVNTGQISIRNGMRGPSGVLVTDQAGGLDAVANARRQIRKGIDLVVSGGVDGSICPWGWVAHMSTGRLSAVDDPDRAYLPFDADATGHVAGEGGAILVMEDEDAARRRGVERSYGELAGYAATMDPRPGGGEPGLRRAAELAIADAGLTPGDVDVVFADAAGVPELDRVEAEAITAVFGPRGVPVTAPKTMTGRLFSGAAPLDVAVALLSIRDGVIPPTINVNPAPGYGIDLVTGAPRHTRPRTALVLARGSGGFNAAVVVRATFPEGGPA</sequence>
<dbReference type="OrthoDB" id="416758at2"/>
<reference evidence="6 7" key="1">
    <citation type="submission" date="2018-03" db="EMBL/GenBank/DDBJ databases">
        <title>Genomic Encyclopedia of Type Strains, Phase III (KMG-III): the genomes of soil and plant-associated and newly described type strains.</title>
        <authorList>
            <person name="Whitman W."/>
        </authorList>
    </citation>
    <scope>NUCLEOTIDE SEQUENCE [LARGE SCALE GENOMIC DNA]</scope>
    <source>
        <strain evidence="6 7">CGMCC 4.7097</strain>
    </source>
</reference>
<feature type="domain" description="Ketosynthase family 3 (KS3)" evidence="5">
    <location>
        <begin position="1"/>
        <end position="401"/>
    </location>
</feature>
<dbReference type="Proteomes" id="UP000241118">
    <property type="component" value="Unassembled WGS sequence"/>
</dbReference>
<comment type="similarity">
    <text evidence="1 4">Belongs to the thiolase-like superfamily. Beta-ketoacyl-ACP synthases family.</text>
</comment>
<keyword evidence="2 4" id="KW-0808">Transferase</keyword>
<dbReference type="SUPFAM" id="SSF53901">
    <property type="entry name" value="Thiolase-like"/>
    <property type="match status" value="2"/>
</dbReference>
<dbReference type="InterPro" id="IPR016039">
    <property type="entry name" value="Thiolase-like"/>
</dbReference>
<gene>
    <name evidence="6" type="ORF">B0I31_112145</name>
</gene>
<dbReference type="PROSITE" id="PS52004">
    <property type="entry name" value="KS3_2"/>
    <property type="match status" value="1"/>
</dbReference>
<protein>
    <submittedName>
        <fullName evidence="6">Act minimal PKS chain-length factor (CLF/KS beta)</fullName>
    </submittedName>
</protein>
<comment type="caution">
    <text evidence="6">The sequence shown here is derived from an EMBL/GenBank/DDBJ whole genome shotgun (WGS) entry which is preliminary data.</text>
</comment>
<dbReference type="Pfam" id="PF02801">
    <property type="entry name" value="Ketoacyl-synt_C"/>
    <property type="match status" value="1"/>
</dbReference>
<evidence type="ECO:0000256" key="1">
    <source>
        <dbReference type="ARBA" id="ARBA00008467"/>
    </source>
</evidence>
<dbReference type="GO" id="GO:0006633">
    <property type="term" value="P:fatty acid biosynthetic process"/>
    <property type="evidence" value="ECO:0007669"/>
    <property type="project" value="TreeGrafter"/>
</dbReference>
<dbReference type="Gene3D" id="3.40.47.10">
    <property type="match status" value="2"/>
</dbReference>
<dbReference type="PANTHER" id="PTHR11712:SF322">
    <property type="entry name" value="POLYKETIDE BETA-KETOACYL SYNTHASE 2-RELATED"/>
    <property type="match status" value="1"/>
</dbReference>
<dbReference type="RefSeq" id="WP_106618841.1">
    <property type="nucleotide sequence ID" value="NZ_PYAX01000012.1"/>
</dbReference>
<dbReference type="CDD" id="cd00832">
    <property type="entry name" value="CLF"/>
    <property type="match status" value="1"/>
</dbReference>